<sequence length="246" mass="26965">MGRRAGASTRQMAASRRRTATWFLLLGLLVAVGILAISLDTRLVAAIGLPGFLALLLLTRLIGNVAGEGIDRQLKRARQAERGARAEEDVSRVLERLAAQQPMLIFHDVATGHGNIDHVVLTPHGVFVLETKSHHGRVEVAGERLLLNGKPPEKDFIAQALGNAYWLKNHLRKLIGVEVWVNALIVFTHAFVPRPYRIKGVRVVNVRFLPDIIAQGGGQNAAAAWEKREVLRASFEGDEDYISGTA</sequence>
<geneLocation type="plasmid" evidence="3">
    <name>p4228-RoL</name>
</geneLocation>
<keyword evidence="1" id="KW-0812">Transmembrane</keyword>
<keyword evidence="4" id="KW-1185">Reference proteome</keyword>
<keyword evidence="3" id="KW-0614">Plasmid</keyword>
<keyword evidence="1" id="KW-0472">Membrane</keyword>
<dbReference type="InterPro" id="IPR011528">
    <property type="entry name" value="NERD"/>
</dbReference>
<dbReference type="RefSeq" id="WP_315626326.1">
    <property type="nucleotide sequence ID" value="NZ_JAUHMF010000010.1"/>
</dbReference>
<evidence type="ECO:0000313" key="3">
    <source>
        <dbReference type="EMBL" id="MDT8899543.1"/>
    </source>
</evidence>
<comment type="caution">
    <text evidence="3">The sequence shown here is derived from an EMBL/GenBank/DDBJ whole genome shotgun (WGS) entry which is preliminary data.</text>
</comment>
<name>A0ABU3NRU1_9CHLR</name>
<dbReference type="EMBL" id="JAUHMF010000010">
    <property type="protein sequence ID" value="MDT8899543.1"/>
    <property type="molecule type" value="Genomic_DNA"/>
</dbReference>
<gene>
    <name evidence="3" type="ORF">QYE77_14860</name>
</gene>
<accession>A0ABU3NRU1</accession>
<dbReference type="Pfam" id="PF08378">
    <property type="entry name" value="NERD"/>
    <property type="match status" value="1"/>
</dbReference>
<reference evidence="3 4" key="1">
    <citation type="submission" date="2023-07" db="EMBL/GenBank/DDBJ databases">
        <title>Novel species of Thermanaerothrix with wide hydrolytic capabilities.</title>
        <authorList>
            <person name="Zayulina K.S."/>
            <person name="Podosokorskaya O.A."/>
            <person name="Elcheninov A.G."/>
        </authorList>
    </citation>
    <scope>NUCLEOTIDE SEQUENCE [LARGE SCALE GENOMIC DNA]</scope>
    <source>
        <strain evidence="3 4">4228-RoL</strain>
        <plasmid evidence="3">p4228-RoL</plasmid>
    </source>
</reference>
<protein>
    <submittedName>
        <fullName evidence="3">Nuclease-related domain-containing protein</fullName>
    </submittedName>
</protein>
<feature type="transmembrane region" description="Helical" evidence="1">
    <location>
        <begin position="20"/>
        <end position="39"/>
    </location>
</feature>
<evidence type="ECO:0000259" key="2">
    <source>
        <dbReference type="PROSITE" id="PS50965"/>
    </source>
</evidence>
<evidence type="ECO:0000313" key="4">
    <source>
        <dbReference type="Proteomes" id="UP001254165"/>
    </source>
</evidence>
<dbReference type="PROSITE" id="PS50965">
    <property type="entry name" value="NERD"/>
    <property type="match status" value="1"/>
</dbReference>
<organism evidence="3 4">
    <name type="scientific">Thermanaerothrix solaris</name>
    <dbReference type="NCBI Taxonomy" id="3058434"/>
    <lineage>
        <taxon>Bacteria</taxon>
        <taxon>Bacillati</taxon>
        <taxon>Chloroflexota</taxon>
        <taxon>Anaerolineae</taxon>
        <taxon>Anaerolineales</taxon>
        <taxon>Anaerolineaceae</taxon>
        <taxon>Thermanaerothrix</taxon>
    </lineage>
</organism>
<keyword evidence="1" id="KW-1133">Transmembrane helix</keyword>
<dbReference type="Proteomes" id="UP001254165">
    <property type="component" value="Unassembled WGS sequence"/>
</dbReference>
<feature type="domain" description="NERD" evidence="2">
    <location>
        <begin position="82"/>
        <end position="194"/>
    </location>
</feature>
<evidence type="ECO:0000256" key="1">
    <source>
        <dbReference type="SAM" id="Phobius"/>
    </source>
</evidence>
<feature type="transmembrane region" description="Helical" evidence="1">
    <location>
        <begin position="45"/>
        <end position="66"/>
    </location>
</feature>
<proteinExistence type="predicted"/>